<organism evidence="1 2">
    <name type="scientific">Bradyrhizobium canariense</name>
    <dbReference type="NCBI Taxonomy" id="255045"/>
    <lineage>
        <taxon>Bacteria</taxon>
        <taxon>Pseudomonadati</taxon>
        <taxon>Pseudomonadota</taxon>
        <taxon>Alphaproteobacteria</taxon>
        <taxon>Hyphomicrobiales</taxon>
        <taxon>Nitrobacteraceae</taxon>
        <taxon>Bradyrhizobium</taxon>
    </lineage>
</organism>
<evidence type="ECO:0008006" key="3">
    <source>
        <dbReference type="Google" id="ProtNLM"/>
    </source>
</evidence>
<dbReference type="OrthoDB" id="9815444at2"/>
<dbReference type="RefSeq" id="WP_085359015.1">
    <property type="nucleotide sequence ID" value="NZ_NAFD01000174.1"/>
</dbReference>
<gene>
    <name evidence="1" type="ORF">BSZ18_15925</name>
</gene>
<evidence type="ECO:0000313" key="2">
    <source>
        <dbReference type="Proteomes" id="UP000193553"/>
    </source>
</evidence>
<name>A0A1X3GJT1_9BRAD</name>
<protein>
    <recommendedName>
        <fullName evidence="3">Extracellular solute-binding protein</fullName>
    </recommendedName>
</protein>
<comment type="caution">
    <text evidence="1">The sequence shown here is derived from an EMBL/GenBank/DDBJ whole genome shotgun (WGS) entry which is preliminary data.</text>
</comment>
<sequence>MSAPFVAKATAAFGQEKLVGTGEVVVFSYGGSFTENVFVPFTKATGIRVVDVTADFAEPQIKAMSAAKRVDWDIASISPFFSGYVEIQQAGTYEPIDYSLWDDEALNGALESARLKDAVVSFQNATMLVYDEHAFPNGGPMNWPTFGMWRNFQALGGSRAAVVQLSCCLP</sequence>
<dbReference type="SUPFAM" id="SSF53850">
    <property type="entry name" value="Periplasmic binding protein-like II"/>
    <property type="match status" value="1"/>
</dbReference>
<reference evidence="1 2" key="1">
    <citation type="submission" date="2017-03" db="EMBL/GenBank/DDBJ databases">
        <title>Whole genome sequences of fourteen strains of Bradyrhizobium canariense and one strain of Bradyrhizobium japonicum isolated from Lupinus (Papilionoideae: Genisteae) species in Algeria.</title>
        <authorList>
            <person name="Crovadore J."/>
            <person name="Chekireb D."/>
            <person name="Brachmann A."/>
            <person name="Chablais R."/>
            <person name="Cochard B."/>
            <person name="Lefort F."/>
        </authorList>
    </citation>
    <scope>NUCLEOTIDE SEQUENCE [LARGE SCALE GENOMIC DNA]</scope>
    <source>
        <strain evidence="1 2">UBMA195</strain>
    </source>
</reference>
<dbReference type="EMBL" id="NAFI01000171">
    <property type="protein sequence ID" value="OSJ10808.1"/>
    <property type="molecule type" value="Genomic_DNA"/>
</dbReference>
<dbReference type="Gene3D" id="3.40.190.10">
    <property type="entry name" value="Periplasmic binding protein-like II"/>
    <property type="match status" value="1"/>
</dbReference>
<evidence type="ECO:0000313" key="1">
    <source>
        <dbReference type="EMBL" id="OSJ10808.1"/>
    </source>
</evidence>
<proteinExistence type="predicted"/>
<dbReference type="Proteomes" id="UP000193553">
    <property type="component" value="Unassembled WGS sequence"/>
</dbReference>
<accession>A0A1X3GJT1</accession>
<dbReference type="AlphaFoldDB" id="A0A1X3GJT1"/>